<evidence type="ECO:0000256" key="1">
    <source>
        <dbReference type="ARBA" id="ARBA00022908"/>
    </source>
</evidence>
<dbReference type="SMART" id="SM00857">
    <property type="entry name" value="Resolvase"/>
    <property type="match status" value="1"/>
</dbReference>
<organism evidence="7 8">
    <name type="scientific">Comamonas suwonensis</name>
    <dbReference type="NCBI Taxonomy" id="2606214"/>
    <lineage>
        <taxon>Bacteria</taxon>
        <taxon>Pseudomonadati</taxon>
        <taxon>Pseudomonadota</taxon>
        <taxon>Betaproteobacteria</taxon>
        <taxon>Burkholderiales</taxon>
        <taxon>Comamonadaceae</taxon>
        <taxon>Comamonas</taxon>
    </lineage>
</organism>
<dbReference type="Proteomes" id="UP000530032">
    <property type="component" value="Unassembled WGS sequence"/>
</dbReference>
<dbReference type="PANTHER" id="PTHR30461:SF2">
    <property type="entry name" value="SERINE RECOMBINASE PINE-RELATED"/>
    <property type="match status" value="1"/>
</dbReference>
<dbReference type="RefSeq" id="WP_198462425.1">
    <property type="nucleotide sequence ID" value="NZ_JABBCQ020000044.1"/>
</dbReference>
<keyword evidence="1" id="KW-0229">DNA integration</keyword>
<dbReference type="InterPro" id="IPR036162">
    <property type="entry name" value="Resolvase-like_N_sf"/>
</dbReference>
<dbReference type="GO" id="GO:0000150">
    <property type="term" value="F:DNA strand exchange activity"/>
    <property type="evidence" value="ECO:0007669"/>
    <property type="project" value="InterPro"/>
</dbReference>
<evidence type="ECO:0000256" key="4">
    <source>
        <dbReference type="PIRSR" id="PIRSR606118-50"/>
    </source>
</evidence>
<dbReference type="GO" id="GO:0003677">
    <property type="term" value="F:DNA binding"/>
    <property type="evidence" value="ECO:0007669"/>
    <property type="project" value="UniProtKB-KW"/>
</dbReference>
<sequence>MAKSESIRLVGYARVSTVGQETNLQIDALEKAGVSVIYQEKTSSVGARPELQKLLDSLTKGDCLVVYKMDRIARSLKDLMAILERVQAVGANIRSLTEPLDTSVPVGIFMVQVLGAVAQLERSIIRERSVAGQLAAYRRGVQLGRKKHATPPETIEKMRALYATGEHTYPSVAKLFGVHASTAKRLITGKSSRQKMPVLGQYLDAL</sequence>
<name>A0A843BFZ4_9BURK</name>
<protein>
    <submittedName>
        <fullName evidence="7">Recombinase family protein</fullName>
    </submittedName>
</protein>
<dbReference type="PROSITE" id="PS00397">
    <property type="entry name" value="RECOMBINASES_1"/>
    <property type="match status" value="1"/>
</dbReference>
<dbReference type="InterPro" id="IPR050639">
    <property type="entry name" value="SSR_resolvase"/>
</dbReference>
<keyword evidence="8" id="KW-1185">Reference proteome</keyword>
<dbReference type="Pfam" id="PF00239">
    <property type="entry name" value="Resolvase"/>
    <property type="match status" value="1"/>
</dbReference>
<feature type="active site" description="O-(5'-phospho-DNA)-serine intermediate" evidence="4 5">
    <location>
        <position position="16"/>
    </location>
</feature>
<dbReference type="GO" id="GO:0015074">
    <property type="term" value="P:DNA integration"/>
    <property type="evidence" value="ECO:0007669"/>
    <property type="project" value="UniProtKB-KW"/>
</dbReference>
<dbReference type="AlphaFoldDB" id="A0A843BFZ4"/>
<evidence type="ECO:0000313" key="8">
    <source>
        <dbReference type="Proteomes" id="UP000530032"/>
    </source>
</evidence>
<dbReference type="PROSITE" id="PS00398">
    <property type="entry name" value="RECOMBINASES_2"/>
    <property type="match status" value="1"/>
</dbReference>
<evidence type="ECO:0000256" key="2">
    <source>
        <dbReference type="ARBA" id="ARBA00023125"/>
    </source>
</evidence>
<dbReference type="Gene3D" id="3.40.50.1390">
    <property type="entry name" value="Resolvase, N-terminal catalytic domain"/>
    <property type="match status" value="1"/>
</dbReference>
<evidence type="ECO:0000313" key="7">
    <source>
        <dbReference type="EMBL" id="MBI1627087.1"/>
    </source>
</evidence>
<dbReference type="PANTHER" id="PTHR30461">
    <property type="entry name" value="DNA-INVERTASE FROM LAMBDOID PROPHAGE"/>
    <property type="match status" value="1"/>
</dbReference>
<keyword evidence="3" id="KW-0233">DNA recombination</keyword>
<dbReference type="InterPro" id="IPR006119">
    <property type="entry name" value="Resolv_N"/>
</dbReference>
<gene>
    <name evidence="7" type="ORF">HF327_021720</name>
</gene>
<proteinExistence type="predicted"/>
<comment type="caution">
    <text evidence="7">The sequence shown here is derived from an EMBL/GenBank/DDBJ whole genome shotgun (WGS) entry which is preliminary data.</text>
</comment>
<accession>A0A843BFZ4</accession>
<dbReference type="InterPro" id="IPR006118">
    <property type="entry name" value="Recombinase_CS"/>
</dbReference>
<evidence type="ECO:0000259" key="6">
    <source>
        <dbReference type="PROSITE" id="PS51736"/>
    </source>
</evidence>
<dbReference type="SUPFAM" id="SSF53041">
    <property type="entry name" value="Resolvase-like"/>
    <property type="match status" value="1"/>
</dbReference>
<dbReference type="PROSITE" id="PS51736">
    <property type="entry name" value="RECOMBINASES_3"/>
    <property type="match status" value="1"/>
</dbReference>
<reference evidence="7" key="1">
    <citation type="submission" date="2020-12" db="EMBL/GenBank/DDBJ databases">
        <title>Comamonas sp. nov., isolated from stream water.</title>
        <authorList>
            <person name="Park K.-H."/>
        </authorList>
    </citation>
    <scope>NUCLEOTIDE SEQUENCE</scope>
    <source>
        <strain evidence="7">EJ-4</strain>
    </source>
</reference>
<dbReference type="CDD" id="cd03768">
    <property type="entry name" value="SR_ResInv"/>
    <property type="match status" value="1"/>
</dbReference>
<evidence type="ECO:0000256" key="5">
    <source>
        <dbReference type="PROSITE-ProRule" id="PRU10137"/>
    </source>
</evidence>
<evidence type="ECO:0000256" key="3">
    <source>
        <dbReference type="ARBA" id="ARBA00023172"/>
    </source>
</evidence>
<feature type="domain" description="Resolvase/invertase-type recombinase catalytic" evidence="6">
    <location>
        <begin position="8"/>
        <end position="140"/>
    </location>
</feature>
<dbReference type="EMBL" id="JABBCQ020000044">
    <property type="protein sequence ID" value="MBI1627087.1"/>
    <property type="molecule type" value="Genomic_DNA"/>
</dbReference>
<keyword evidence="2" id="KW-0238">DNA-binding</keyword>